<feature type="domain" description="Histidine kinase" evidence="7">
    <location>
        <begin position="689"/>
        <end position="884"/>
    </location>
</feature>
<evidence type="ECO:0000256" key="3">
    <source>
        <dbReference type="ARBA" id="ARBA00022553"/>
    </source>
</evidence>
<dbReference type="InterPro" id="IPR003594">
    <property type="entry name" value="HATPase_dom"/>
</dbReference>
<feature type="domain" description="PAC" evidence="9">
    <location>
        <begin position="228"/>
        <end position="279"/>
    </location>
</feature>
<feature type="domain" description="PAC" evidence="9">
    <location>
        <begin position="482"/>
        <end position="535"/>
    </location>
</feature>
<feature type="domain" description="PAC" evidence="9">
    <location>
        <begin position="357"/>
        <end position="407"/>
    </location>
</feature>
<dbReference type="SUPFAM" id="SSF55874">
    <property type="entry name" value="ATPase domain of HSP90 chaperone/DNA topoisomerase II/histidine kinase"/>
    <property type="match status" value="1"/>
</dbReference>
<gene>
    <name evidence="10" type="ORF">ASZ90_003385</name>
</gene>
<dbReference type="InterPro" id="IPR036890">
    <property type="entry name" value="HATPase_C_sf"/>
</dbReference>
<dbReference type="AlphaFoldDB" id="A0A0W8G2K9"/>
<evidence type="ECO:0000259" key="7">
    <source>
        <dbReference type="PROSITE" id="PS50109"/>
    </source>
</evidence>
<evidence type="ECO:0000256" key="1">
    <source>
        <dbReference type="ARBA" id="ARBA00000085"/>
    </source>
</evidence>
<dbReference type="Pfam" id="PF02518">
    <property type="entry name" value="HATPase_c"/>
    <property type="match status" value="1"/>
</dbReference>
<dbReference type="Gene3D" id="2.10.70.100">
    <property type="match status" value="1"/>
</dbReference>
<reference evidence="10" key="1">
    <citation type="journal article" date="2015" name="Proc. Natl. Acad. Sci. U.S.A.">
        <title>Networks of energetic and metabolic interactions define dynamics in microbial communities.</title>
        <authorList>
            <person name="Embree M."/>
            <person name="Liu J.K."/>
            <person name="Al-Bassam M.M."/>
            <person name="Zengler K."/>
        </authorList>
    </citation>
    <scope>NUCLEOTIDE SEQUENCE</scope>
</reference>
<keyword evidence="4" id="KW-0808">Transferase</keyword>
<protein>
    <recommendedName>
        <fullName evidence="2">histidine kinase</fullName>
        <ecNumber evidence="2">2.7.13.3</ecNumber>
    </recommendedName>
</protein>
<dbReference type="SUPFAM" id="SSF55785">
    <property type="entry name" value="PYP-like sensor domain (PAS domain)"/>
    <property type="match status" value="4"/>
</dbReference>
<dbReference type="SMART" id="SM00091">
    <property type="entry name" value="PAS"/>
    <property type="match status" value="4"/>
</dbReference>
<dbReference type="Pfam" id="PF08447">
    <property type="entry name" value="PAS_3"/>
    <property type="match status" value="1"/>
</dbReference>
<evidence type="ECO:0000256" key="5">
    <source>
        <dbReference type="ARBA" id="ARBA00022777"/>
    </source>
</evidence>
<keyword evidence="5" id="KW-0418">Kinase</keyword>
<keyword evidence="6" id="KW-1133">Transmembrane helix</keyword>
<sequence>MLHIFKLASISWLSIGFWFLNFTYEFIDKKRNWIFYVIGVLTIASVIVSFTTELVIKDVTFFYWGPDEIVGELFIPFIVLFITIPGTYSLYLIFKNAVNTDSVILKRSAPLIISGSLISLIIGLTSNVLIPHILNFRSSFQFAESISVVQSLFIFTAVYKYKLFGLGIEDLSYNIFGTMNDGIIITDSAQKIIHMNTSAELIFSTNFNKVRFKSIDTLLSNLHLLTDNTIEEREISIDGGTKYISIAKNKINQAEEYIGCMLLVQDITERKIAEQKLIESEATFATLFESSPNVLIVVDDEGIINKINEQVEKTFGYSRDELSYNNVTSLIPVRFHDIYKQHLKNYKTQGGKKEIGVNLELNGVKKDGTELPIDVMLSPISLLNKKLTLITIRDITEQKQYEKQLLESEKRFRTIFELLPHGIVKTDVEGTIVVANAAFAQMHRYKLDEIIGTKIWELQAKEEDINYMKLFVERAAKGKLVPQTEFVKRKTKDGNIIDVQVDWNYSRDEEGNIRRFVAIVTDITEQKRIEKDIRKKRLLLSQAEQLAHLGSWEWDIVNDQLYWSDELYRIFGVDKNKFTPTYEKFIDMLHPDGKDEVLQNVQKAIESARPFFHFEKIVRPNGEIRILSTRGIIQTNSKHEVIGMYGSCLDVTEFKKIETDLLKSQKQLRALSASLQSTREEERTRIAREIHDELGQVLTAINMDIGLLIDDLENNVKIPNEILLNNLKPIEKLIEKLIKSVQDISTELRPDVLDHLGLVPALEWHLQEFERRFKIATKLEKLIDYLEIVDDKKVGIFRIFQEALTNVARHSKATELKVILSQIDNSFDMKIIDNGIGISEETLDDVASIGIIGMKERVGLLEGNLSIKDNSEGGTVVHVRVPIN</sequence>
<dbReference type="InterPro" id="IPR011712">
    <property type="entry name" value="Sig_transdc_His_kin_sub3_dim/P"/>
</dbReference>
<dbReference type="PROSITE" id="PS50113">
    <property type="entry name" value="PAC"/>
    <property type="match status" value="3"/>
</dbReference>
<evidence type="ECO:0000313" key="10">
    <source>
        <dbReference type="EMBL" id="KUG26771.1"/>
    </source>
</evidence>
<dbReference type="Gene3D" id="3.30.565.10">
    <property type="entry name" value="Histidine kinase-like ATPase, C-terminal domain"/>
    <property type="match status" value="1"/>
</dbReference>
<dbReference type="PROSITE" id="PS50109">
    <property type="entry name" value="HIS_KIN"/>
    <property type="match status" value="1"/>
</dbReference>
<accession>A0A0W8G2K9</accession>
<dbReference type="GO" id="GO:0000155">
    <property type="term" value="F:phosphorelay sensor kinase activity"/>
    <property type="evidence" value="ECO:0007669"/>
    <property type="project" value="InterPro"/>
</dbReference>
<dbReference type="SMART" id="SM00086">
    <property type="entry name" value="PAC"/>
    <property type="match status" value="3"/>
</dbReference>
<dbReference type="Pfam" id="PF13188">
    <property type="entry name" value="PAS_8"/>
    <property type="match status" value="1"/>
</dbReference>
<feature type="transmembrane region" description="Helical" evidence="6">
    <location>
        <begin position="33"/>
        <end position="52"/>
    </location>
</feature>
<proteinExistence type="predicted"/>
<dbReference type="Gene3D" id="3.30.450.20">
    <property type="entry name" value="PAS domain"/>
    <property type="match status" value="4"/>
</dbReference>
<dbReference type="EC" id="2.7.13.3" evidence="2"/>
<feature type="domain" description="PAS" evidence="8">
    <location>
        <begin position="408"/>
        <end position="479"/>
    </location>
</feature>
<dbReference type="Gene3D" id="1.20.5.1930">
    <property type="match status" value="1"/>
</dbReference>
<dbReference type="SMART" id="SM00387">
    <property type="entry name" value="HATPase_c"/>
    <property type="match status" value="1"/>
</dbReference>
<feature type="domain" description="PAS" evidence="8">
    <location>
        <begin position="561"/>
        <end position="608"/>
    </location>
</feature>
<dbReference type="Pfam" id="PF00989">
    <property type="entry name" value="PAS"/>
    <property type="match status" value="1"/>
</dbReference>
<dbReference type="InterPro" id="IPR052162">
    <property type="entry name" value="Sensor_kinase/Photoreceptor"/>
</dbReference>
<organism evidence="10">
    <name type="scientific">hydrocarbon metagenome</name>
    <dbReference type="NCBI Taxonomy" id="938273"/>
    <lineage>
        <taxon>unclassified sequences</taxon>
        <taxon>metagenomes</taxon>
        <taxon>ecological metagenomes</taxon>
    </lineage>
</organism>
<feature type="transmembrane region" description="Helical" evidence="6">
    <location>
        <begin position="7"/>
        <end position="27"/>
    </location>
</feature>
<dbReference type="CDD" id="cd16917">
    <property type="entry name" value="HATPase_UhpB-NarQ-NarX-like"/>
    <property type="match status" value="1"/>
</dbReference>
<dbReference type="Pfam" id="PF13426">
    <property type="entry name" value="PAS_9"/>
    <property type="match status" value="1"/>
</dbReference>
<dbReference type="InterPro" id="IPR000700">
    <property type="entry name" value="PAS-assoc_C"/>
</dbReference>
<dbReference type="InterPro" id="IPR000014">
    <property type="entry name" value="PAS"/>
</dbReference>
<name>A0A0W8G2K9_9ZZZZ</name>
<dbReference type="GO" id="GO:0006355">
    <property type="term" value="P:regulation of DNA-templated transcription"/>
    <property type="evidence" value="ECO:0007669"/>
    <property type="project" value="InterPro"/>
</dbReference>
<keyword evidence="6" id="KW-0812">Transmembrane</keyword>
<dbReference type="PROSITE" id="PS50112">
    <property type="entry name" value="PAS"/>
    <property type="match status" value="3"/>
</dbReference>
<dbReference type="CDD" id="cd00130">
    <property type="entry name" value="PAS"/>
    <property type="match status" value="2"/>
</dbReference>
<evidence type="ECO:0000256" key="2">
    <source>
        <dbReference type="ARBA" id="ARBA00012438"/>
    </source>
</evidence>
<dbReference type="InterPro" id="IPR035965">
    <property type="entry name" value="PAS-like_dom_sf"/>
</dbReference>
<dbReference type="InterPro" id="IPR005467">
    <property type="entry name" value="His_kinase_dom"/>
</dbReference>
<comment type="catalytic activity">
    <reaction evidence="1">
        <text>ATP + protein L-histidine = ADP + protein N-phospho-L-histidine.</text>
        <dbReference type="EC" id="2.7.13.3"/>
    </reaction>
</comment>
<comment type="caution">
    <text evidence="10">The sequence shown here is derived from an EMBL/GenBank/DDBJ whole genome shotgun (WGS) entry which is preliminary data.</text>
</comment>
<dbReference type="PANTHER" id="PTHR43304:SF1">
    <property type="entry name" value="PAC DOMAIN-CONTAINING PROTEIN"/>
    <property type="match status" value="1"/>
</dbReference>
<dbReference type="NCBIfam" id="TIGR00229">
    <property type="entry name" value="sensory_box"/>
    <property type="match status" value="3"/>
</dbReference>
<keyword evidence="6" id="KW-0472">Membrane</keyword>
<evidence type="ECO:0000256" key="4">
    <source>
        <dbReference type="ARBA" id="ARBA00022679"/>
    </source>
</evidence>
<dbReference type="EMBL" id="LNQE01000408">
    <property type="protein sequence ID" value="KUG26771.1"/>
    <property type="molecule type" value="Genomic_DNA"/>
</dbReference>
<evidence type="ECO:0000259" key="8">
    <source>
        <dbReference type="PROSITE" id="PS50112"/>
    </source>
</evidence>
<keyword evidence="3" id="KW-0597">Phosphoprotein</keyword>
<dbReference type="GO" id="GO:0016020">
    <property type="term" value="C:membrane"/>
    <property type="evidence" value="ECO:0007669"/>
    <property type="project" value="InterPro"/>
</dbReference>
<dbReference type="PANTHER" id="PTHR43304">
    <property type="entry name" value="PHYTOCHROME-LIKE PROTEIN CPH1"/>
    <property type="match status" value="1"/>
</dbReference>
<dbReference type="InterPro" id="IPR013767">
    <property type="entry name" value="PAS_fold"/>
</dbReference>
<feature type="transmembrane region" description="Helical" evidence="6">
    <location>
        <begin position="73"/>
        <end position="94"/>
    </location>
</feature>
<evidence type="ECO:0000259" key="9">
    <source>
        <dbReference type="PROSITE" id="PS50113"/>
    </source>
</evidence>
<dbReference type="GO" id="GO:0046983">
    <property type="term" value="F:protein dimerization activity"/>
    <property type="evidence" value="ECO:0007669"/>
    <property type="project" value="InterPro"/>
</dbReference>
<dbReference type="InterPro" id="IPR001610">
    <property type="entry name" value="PAC"/>
</dbReference>
<feature type="domain" description="PAS" evidence="8">
    <location>
        <begin position="280"/>
        <end position="322"/>
    </location>
</feature>
<evidence type="ECO:0000256" key="6">
    <source>
        <dbReference type="SAM" id="Phobius"/>
    </source>
</evidence>
<dbReference type="InterPro" id="IPR013655">
    <property type="entry name" value="PAS_fold_3"/>
</dbReference>
<feature type="transmembrane region" description="Helical" evidence="6">
    <location>
        <begin position="109"/>
        <end position="130"/>
    </location>
</feature>
<dbReference type="Pfam" id="PF07730">
    <property type="entry name" value="HisKA_3"/>
    <property type="match status" value="1"/>
</dbReference>